<accession>A0A917PVG0</accession>
<evidence type="ECO:0000313" key="1">
    <source>
        <dbReference type="EMBL" id="GGJ93670.1"/>
    </source>
</evidence>
<evidence type="ECO:0000313" key="2">
    <source>
        <dbReference type="Proteomes" id="UP000636956"/>
    </source>
</evidence>
<dbReference type="Proteomes" id="UP000636956">
    <property type="component" value="Unassembled WGS sequence"/>
</dbReference>
<proteinExistence type="predicted"/>
<dbReference type="EMBL" id="BMMD01000035">
    <property type="protein sequence ID" value="GGJ93670.1"/>
    <property type="molecule type" value="Genomic_DNA"/>
</dbReference>
<reference evidence="1" key="2">
    <citation type="submission" date="2020-09" db="EMBL/GenBank/DDBJ databases">
        <authorList>
            <person name="Sun Q."/>
            <person name="Zhou Y."/>
        </authorList>
    </citation>
    <scope>NUCLEOTIDE SEQUENCE</scope>
    <source>
        <strain evidence="1">CGMCC 1.8984</strain>
    </source>
</reference>
<comment type="caution">
    <text evidence="1">The sequence shown here is derived from an EMBL/GenBank/DDBJ whole genome shotgun (WGS) entry which is preliminary data.</text>
</comment>
<reference evidence="1" key="1">
    <citation type="journal article" date="2014" name="Int. J. Syst. Evol. Microbiol.">
        <title>Complete genome sequence of Corynebacterium casei LMG S-19264T (=DSM 44701T), isolated from a smear-ripened cheese.</title>
        <authorList>
            <consortium name="US DOE Joint Genome Institute (JGI-PGF)"/>
            <person name="Walter F."/>
            <person name="Albersmeier A."/>
            <person name="Kalinowski J."/>
            <person name="Ruckert C."/>
        </authorList>
    </citation>
    <scope>NUCLEOTIDE SEQUENCE</scope>
    <source>
        <strain evidence="1">CGMCC 1.8984</strain>
    </source>
</reference>
<gene>
    <name evidence="1" type="ORF">GCM10011372_35140</name>
</gene>
<organism evidence="1 2">
    <name type="scientific">Agromyces bauzanensis</name>
    <dbReference type="NCBI Taxonomy" id="1308924"/>
    <lineage>
        <taxon>Bacteria</taxon>
        <taxon>Bacillati</taxon>
        <taxon>Actinomycetota</taxon>
        <taxon>Actinomycetes</taxon>
        <taxon>Micrococcales</taxon>
        <taxon>Microbacteriaceae</taxon>
        <taxon>Agromyces</taxon>
    </lineage>
</organism>
<name>A0A917PVG0_9MICO</name>
<sequence length="60" mass="6539">MSGELTSLVGRRVLDTRPLPAADRFDAWVDGVNRSFVPLDACRSTRAAVLSRPPRGSRAD</sequence>
<keyword evidence="2" id="KW-1185">Reference proteome</keyword>
<dbReference type="AlphaFoldDB" id="A0A917PVG0"/>
<protein>
    <submittedName>
        <fullName evidence="1">Uncharacterized protein</fullName>
    </submittedName>
</protein>